<dbReference type="GO" id="GO:0003899">
    <property type="term" value="F:DNA-directed RNA polymerase activity"/>
    <property type="evidence" value="ECO:0007669"/>
    <property type="project" value="InterPro"/>
</dbReference>
<dbReference type="PANTHER" id="PTHR11239:SF1">
    <property type="entry name" value="DNA-DIRECTED RNA POLYMERASE II SUBUNIT RPB9"/>
    <property type="match status" value="1"/>
</dbReference>
<dbReference type="EMBL" id="JAKCXM010000153">
    <property type="protein sequence ID" value="KAJ0400498.1"/>
    <property type="molecule type" value="Genomic_DNA"/>
</dbReference>
<dbReference type="Proteomes" id="UP001209570">
    <property type="component" value="Unassembled WGS sequence"/>
</dbReference>
<gene>
    <name evidence="1" type="ORF">P43SY_006677</name>
</gene>
<dbReference type="InterPro" id="IPR034012">
    <property type="entry name" value="Zn_ribbon_RPB9_C"/>
</dbReference>
<dbReference type="GO" id="GO:0001193">
    <property type="term" value="P:maintenance of transcriptional fidelity during transcription elongation by RNA polymerase II"/>
    <property type="evidence" value="ECO:0007669"/>
    <property type="project" value="TreeGrafter"/>
</dbReference>
<accession>A0AAD5Q8I5</accession>
<dbReference type="GO" id="GO:0006367">
    <property type="term" value="P:transcription initiation at RNA polymerase II promoter"/>
    <property type="evidence" value="ECO:0007669"/>
    <property type="project" value="TreeGrafter"/>
</dbReference>
<dbReference type="GO" id="GO:0005665">
    <property type="term" value="C:RNA polymerase II, core complex"/>
    <property type="evidence" value="ECO:0007669"/>
    <property type="project" value="TreeGrafter"/>
</dbReference>
<dbReference type="SUPFAM" id="SSF57783">
    <property type="entry name" value="Zinc beta-ribbon"/>
    <property type="match status" value="2"/>
</dbReference>
<dbReference type="PANTHER" id="PTHR11239">
    <property type="entry name" value="DNA-DIRECTED RNA POLYMERASE"/>
    <property type="match status" value="1"/>
</dbReference>
<keyword evidence="2" id="KW-1185">Reference proteome</keyword>
<dbReference type="GO" id="GO:0006283">
    <property type="term" value="P:transcription-coupled nucleotide-excision repair"/>
    <property type="evidence" value="ECO:0007669"/>
    <property type="project" value="TreeGrafter"/>
</dbReference>
<reference evidence="1" key="1">
    <citation type="submission" date="2021-12" db="EMBL/GenBank/DDBJ databases">
        <title>Prjna785345.</title>
        <authorList>
            <person name="Rujirawat T."/>
            <person name="Krajaejun T."/>
        </authorList>
    </citation>
    <scope>NUCLEOTIDE SEQUENCE</scope>
    <source>
        <strain evidence="1">Pi057C3</strain>
    </source>
</reference>
<organism evidence="1 2">
    <name type="scientific">Pythium insidiosum</name>
    <name type="common">Pythiosis disease agent</name>
    <dbReference type="NCBI Taxonomy" id="114742"/>
    <lineage>
        <taxon>Eukaryota</taxon>
        <taxon>Sar</taxon>
        <taxon>Stramenopiles</taxon>
        <taxon>Oomycota</taxon>
        <taxon>Peronosporomycetes</taxon>
        <taxon>Pythiales</taxon>
        <taxon>Pythiaceae</taxon>
        <taxon>Pythium</taxon>
    </lineage>
</organism>
<comment type="caution">
    <text evidence="1">The sequence shown here is derived from an EMBL/GenBank/DDBJ whole genome shotgun (WGS) entry which is preliminary data.</text>
</comment>
<dbReference type="Gene3D" id="2.20.25.10">
    <property type="match status" value="2"/>
</dbReference>
<proteinExistence type="predicted"/>
<dbReference type="CDD" id="cd10508">
    <property type="entry name" value="Zn-ribbon_RPB9"/>
    <property type="match status" value="1"/>
</dbReference>
<dbReference type="InterPro" id="IPR012164">
    <property type="entry name" value="Rpa12/Rpb9/Rpc10/TFS"/>
</dbReference>
<evidence type="ECO:0000313" key="2">
    <source>
        <dbReference type="Proteomes" id="UP001209570"/>
    </source>
</evidence>
<protein>
    <submittedName>
        <fullName evidence="1">Uncharacterized protein</fullName>
    </submittedName>
</protein>
<sequence length="311" mass="35053">MLYPSQDRELRRLMFRCRNCGQAEEVEENCIYVNELVRDTRVQLDVLPADVIDDPTLQRDDDVVCPNCGHNGAVFIRSQDGVKQSTLQLIWVCLNPLKWSQQRRRARGAMVATSYHSAGADTVVVSKGIGDDLIKPPPVTISTAPDDIDVVKLWPTQMRFVTGIAKGYEDDFPPELGHLVKQSDFETAINQINNTLKDYWPCFFCICCGYSLCPCTLGISLLCPNMCIKDVSLEDLTRLTALYIVSDGFARTSVTQAEQYVRALIHRINKRPCFARVGVEWRLVRSCGRSWIEISYPTTAKPITEVLLSQA</sequence>
<dbReference type="AlphaFoldDB" id="A0AAD5Q8I5"/>
<evidence type="ECO:0000313" key="1">
    <source>
        <dbReference type="EMBL" id="KAJ0400498.1"/>
    </source>
</evidence>
<name>A0AAD5Q8I5_PYTIN</name>